<keyword evidence="3" id="KW-0378">Hydrolase</keyword>
<evidence type="ECO:0000313" key="3">
    <source>
        <dbReference type="EMBL" id="EMA08707.1"/>
    </source>
</evidence>
<proteinExistence type="predicted"/>
<dbReference type="Proteomes" id="UP000011659">
    <property type="component" value="Unassembled WGS sequence"/>
</dbReference>
<organism evidence="3 4">
    <name type="scientific">Haloarcula marismortui ATCC 33800</name>
    <dbReference type="NCBI Taxonomy" id="662476"/>
    <lineage>
        <taxon>Archaea</taxon>
        <taxon>Methanobacteriati</taxon>
        <taxon>Methanobacteriota</taxon>
        <taxon>Stenosarchaea group</taxon>
        <taxon>Halobacteria</taxon>
        <taxon>Halobacteriales</taxon>
        <taxon>Haloarculaceae</taxon>
        <taxon>Haloarcula</taxon>
    </lineage>
</organism>
<gene>
    <name evidence="3" type="ORF">C436_20448</name>
</gene>
<feature type="domain" description="ScoMcrA-like SRA" evidence="2">
    <location>
        <begin position="32"/>
        <end position="153"/>
    </location>
</feature>
<keyword evidence="3" id="KW-0255">Endonuclease</keyword>
<sequence length="331" mass="37399">MMLAVMVLVRNVELEPGEDYSAAEIRSTFNKGRAGKGIEINYDENDNKYLRLFSSADSEYGDDLEAAPMRYVGEKDFDNPGGDQVPNRGNGALIESQDNDWPVFLFEKVSENPVRHLFHGRVEVVDYEHNYRPEKDKKEYDFYLRQAETEATSPSTSAESESSDDLAPGPMRDIDPDSRDVPNGEEMITYESNKQTQAAAANEHENTVAALSRWLEAGRWTCNETDETDILASTDTEALVVEVKSIDGTNDGEQSRKALGQVFENCYRDVKRRGWGDREMIPCICFSQPPVDRYSGYLSFLQQQGIEVLWRTKDGVRGHPASVERVHNTES</sequence>
<keyword evidence="4" id="KW-1185">Reference proteome</keyword>
<dbReference type="Pfam" id="PF26348">
    <property type="entry name" value="SRA_ScoMcrA"/>
    <property type="match status" value="1"/>
</dbReference>
<dbReference type="EMBL" id="AOLR01000058">
    <property type="protein sequence ID" value="EMA08707.1"/>
    <property type="molecule type" value="Genomic_DNA"/>
</dbReference>
<evidence type="ECO:0000259" key="2">
    <source>
        <dbReference type="Pfam" id="PF26348"/>
    </source>
</evidence>
<feature type="compositionally biased region" description="Low complexity" evidence="1">
    <location>
        <begin position="149"/>
        <end position="160"/>
    </location>
</feature>
<reference evidence="3 4" key="1">
    <citation type="journal article" date="2014" name="PLoS Genet.">
        <title>Phylogenetically driven sequencing of extremely halophilic archaea reveals strategies for static and dynamic osmo-response.</title>
        <authorList>
            <person name="Becker E.A."/>
            <person name="Seitzer P.M."/>
            <person name="Tritt A."/>
            <person name="Larsen D."/>
            <person name="Krusor M."/>
            <person name="Yao A.I."/>
            <person name="Wu D."/>
            <person name="Madern D."/>
            <person name="Eisen J.A."/>
            <person name="Darling A.E."/>
            <person name="Facciotti M.T."/>
        </authorList>
    </citation>
    <scope>NUCLEOTIDE SEQUENCE [LARGE SCALE GENOMIC DNA]</scope>
    <source>
        <strain evidence="3 4">ATCC 33800</strain>
    </source>
</reference>
<protein>
    <submittedName>
        <fullName evidence="3">HNH endonuclease domain-containing protein</fullName>
    </submittedName>
</protein>
<keyword evidence="3" id="KW-0540">Nuclease</keyword>
<name>M0JHV3_9EURY</name>
<dbReference type="InterPro" id="IPR058712">
    <property type="entry name" value="SRA_ScoMcrA"/>
</dbReference>
<dbReference type="AlphaFoldDB" id="M0JHV3"/>
<evidence type="ECO:0000313" key="4">
    <source>
        <dbReference type="Proteomes" id="UP000011659"/>
    </source>
</evidence>
<accession>M0JHV3</accession>
<comment type="caution">
    <text evidence="3">The sequence shown here is derived from an EMBL/GenBank/DDBJ whole genome shotgun (WGS) entry which is preliminary data.</text>
</comment>
<dbReference type="PATRIC" id="fig|662476.7.peg.4068"/>
<feature type="region of interest" description="Disordered" evidence="1">
    <location>
        <begin position="148"/>
        <end position="184"/>
    </location>
</feature>
<dbReference type="GO" id="GO:0004519">
    <property type="term" value="F:endonuclease activity"/>
    <property type="evidence" value="ECO:0007669"/>
    <property type="project" value="UniProtKB-KW"/>
</dbReference>
<evidence type="ECO:0000256" key="1">
    <source>
        <dbReference type="SAM" id="MobiDB-lite"/>
    </source>
</evidence>
<feature type="compositionally biased region" description="Basic and acidic residues" evidence="1">
    <location>
        <begin position="172"/>
        <end position="182"/>
    </location>
</feature>